<sequence>MSTVLTTHKDVSFDPETYVSTYYSSVTGHEEEGGMLQFFLDGLSDVFKSGAITGIRLLDIGTGPIPHTAFCAAPWFKEIILSDFSEKNLEFLQNWKDGKINHMGHIFEYLLQMDTSSSSLEKRQDELKMKIKHIIKCDVTQPNPIVSTPVDGVVFDAITSSLCLEAASTTLQDYAKSVRNLRGLLKCGGHLVLVGVLEQTFYRVGDFRFQCTYISKDQLQDIYQKEGFEIISLKYSNEKYSAHKEENEYSDCKNAFLMVAKKLEH</sequence>
<evidence type="ECO:0000256" key="1">
    <source>
        <dbReference type="ARBA" id="ARBA00007996"/>
    </source>
</evidence>
<dbReference type="SUPFAM" id="SSF53335">
    <property type="entry name" value="S-adenosyl-L-methionine-dependent methyltransferases"/>
    <property type="match status" value="1"/>
</dbReference>
<proteinExistence type="inferred from homology"/>
<evidence type="ECO:0008006" key="7">
    <source>
        <dbReference type="Google" id="ProtNLM"/>
    </source>
</evidence>
<dbReference type="PANTHER" id="PTHR10867">
    <property type="entry name" value="NNMT/PNMT/TEMT FAMILY MEMBER"/>
    <property type="match status" value="1"/>
</dbReference>
<dbReference type="Gene3D" id="3.40.50.150">
    <property type="entry name" value="Vaccinia Virus protein VP39"/>
    <property type="match status" value="1"/>
</dbReference>
<evidence type="ECO:0000313" key="5">
    <source>
        <dbReference type="EMBL" id="KAL3870724.1"/>
    </source>
</evidence>
<dbReference type="Pfam" id="PF01234">
    <property type="entry name" value="NNMT_PNMT_TEMT"/>
    <property type="match status" value="1"/>
</dbReference>
<dbReference type="InterPro" id="IPR000940">
    <property type="entry name" value="NNMT_TEMT_trans"/>
</dbReference>
<gene>
    <name evidence="5" type="ORF">ACJMK2_038768</name>
</gene>
<dbReference type="AlphaFoldDB" id="A0ABD3W9Z7"/>
<dbReference type="NCBIfam" id="NF041360">
    <property type="entry name" value="GntF_guanitoxin"/>
    <property type="match status" value="1"/>
</dbReference>
<dbReference type="GO" id="GO:0032259">
    <property type="term" value="P:methylation"/>
    <property type="evidence" value="ECO:0007669"/>
    <property type="project" value="UniProtKB-KW"/>
</dbReference>
<organism evidence="5 6">
    <name type="scientific">Sinanodonta woodiana</name>
    <name type="common">Chinese pond mussel</name>
    <name type="synonym">Anodonta woodiana</name>
    <dbReference type="NCBI Taxonomy" id="1069815"/>
    <lineage>
        <taxon>Eukaryota</taxon>
        <taxon>Metazoa</taxon>
        <taxon>Spiralia</taxon>
        <taxon>Lophotrochozoa</taxon>
        <taxon>Mollusca</taxon>
        <taxon>Bivalvia</taxon>
        <taxon>Autobranchia</taxon>
        <taxon>Heteroconchia</taxon>
        <taxon>Palaeoheterodonta</taxon>
        <taxon>Unionida</taxon>
        <taxon>Unionoidea</taxon>
        <taxon>Unionidae</taxon>
        <taxon>Unioninae</taxon>
        <taxon>Sinanodonta</taxon>
    </lineage>
</organism>
<evidence type="ECO:0000256" key="2">
    <source>
        <dbReference type="ARBA" id="ARBA00022603"/>
    </source>
</evidence>
<evidence type="ECO:0000256" key="4">
    <source>
        <dbReference type="ARBA" id="ARBA00022691"/>
    </source>
</evidence>
<comment type="caution">
    <text evidence="5">The sequence shown here is derived from an EMBL/GenBank/DDBJ whole genome shotgun (WGS) entry which is preliminary data.</text>
</comment>
<keyword evidence="4" id="KW-0949">S-adenosyl-L-methionine</keyword>
<dbReference type="EMBL" id="JBJQND010000007">
    <property type="protein sequence ID" value="KAL3870724.1"/>
    <property type="molecule type" value="Genomic_DNA"/>
</dbReference>
<evidence type="ECO:0000313" key="6">
    <source>
        <dbReference type="Proteomes" id="UP001634394"/>
    </source>
</evidence>
<name>A0ABD3W9Z7_SINWO</name>
<comment type="similarity">
    <text evidence="1">Belongs to the class I-like SAM-binding methyltransferase superfamily. NNMT/PNMT/TEMT family.</text>
</comment>
<keyword evidence="6" id="KW-1185">Reference proteome</keyword>
<dbReference type="Proteomes" id="UP001634394">
    <property type="component" value="Unassembled WGS sequence"/>
</dbReference>
<evidence type="ECO:0000256" key="3">
    <source>
        <dbReference type="ARBA" id="ARBA00022679"/>
    </source>
</evidence>
<dbReference type="PANTHER" id="PTHR10867:SF17">
    <property type="entry name" value="NICOTINAMIDE N-METHYLTRANSFERASE"/>
    <property type="match status" value="1"/>
</dbReference>
<dbReference type="InterPro" id="IPR053384">
    <property type="entry name" value="SAM-dep_methyltransferase"/>
</dbReference>
<keyword evidence="2" id="KW-0489">Methyltransferase</keyword>
<accession>A0ABD3W9Z7</accession>
<dbReference type="GO" id="GO:0008168">
    <property type="term" value="F:methyltransferase activity"/>
    <property type="evidence" value="ECO:0007669"/>
    <property type="project" value="UniProtKB-KW"/>
</dbReference>
<dbReference type="InterPro" id="IPR029063">
    <property type="entry name" value="SAM-dependent_MTases_sf"/>
</dbReference>
<dbReference type="PROSITE" id="PS51681">
    <property type="entry name" value="SAM_MT_NNMT_PNMT_TEMT"/>
    <property type="match status" value="1"/>
</dbReference>
<reference evidence="5 6" key="1">
    <citation type="submission" date="2024-11" db="EMBL/GenBank/DDBJ databases">
        <title>Chromosome-level genome assembly of the freshwater bivalve Anodonta woodiana.</title>
        <authorList>
            <person name="Chen X."/>
        </authorList>
    </citation>
    <scope>NUCLEOTIDE SEQUENCE [LARGE SCALE GENOMIC DNA]</scope>
    <source>
        <strain evidence="5">MN2024</strain>
        <tissue evidence="5">Gills</tissue>
    </source>
</reference>
<protein>
    <recommendedName>
        <fullName evidence="7">N-methyltransferase</fullName>
    </recommendedName>
</protein>
<keyword evidence="3" id="KW-0808">Transferase</keyword>